<sequence>MRCDQVTAATMSNLLTVPTKKSYALDIKDPVRNYLLQHATAHPDAFRDDIARWHALRSNALASQVHVDRANAALAYHAQLLSIVSKLPVDIGLDFAYAHVFSPSSIPVSLRNIAFERAAVVFNIAALYSQLAASEDRSNSDGIKRAIPYYQVSSRLNTLTILRANFTQQAAGTFSYLRTSVLPKLDLPEEDDEKPLDLTEAFVHGLEWLMLAQAQECWWQNAKLGYIFNLFSRHTRAATLYKSAIQTIRDASPPITHLFPNGWLAHIDAKRYHFEAVAQYRQSLAELEGSHYGAEIARLDVARTASKQAYDIARRGKVAPAVLQDVQSLLDSLQKDFARAERDNYLIYHDDVPAASTLAPIVPSEIAKATIVPGFLNPDSLVGREGPLFGELVSWGARAAIDIYDDRKSHLVREKISGAAQTLKDDADENLRLQNLPSALEALERSSGLPPSLLHKAEQVRREEGPTWIEAAFNDVERLARQDTAILDEAMDILDNEASEDEAMRSDLAYKRAPSHEANMELVEKERRFRDILARARESDNTVQQKWDDWEASILLLAGDESELEVAVPSATISASSRSNPEGSESWKHARALRIALEALDTLHRNLQDFVRRAQNLEAADDIQSRIVTAASGLEKLAEVTPAMFEDVMDEELAKYDKFLDEVSKAECKQTELLEEITRCNELFVQSRSEDLSVKAREEALRSLELSFQKYREIVKNLNEGMQFYNDLAQIFNNFKAECKTWCLHRSSELHSLSRAMEAATIKESSKLPAMSDWGFEEVALPPPPPRR</sequence>
<gene>
    <name evidence="3" type="ORF">HMN09_00420800</name>
</gene>
<reference evidence="3" key="1">
    <citation type="submission" date="2020-05" db="EMBL/GenBank/DDBJ databases">
        <title>Mycena genomes resolve the evolution of fungal bioluminescence.</title>
        <authorList>
            <person name="Tsai I.J."/>
        </authorList>
    </citation>
    <scope>NUCLEOTIDE SEQUENCE</scope>
    <source>
        <strain evidence="3">110903Hualien_Pintung</strain>
    </source>
</reference>
<dbReference type="SMART" id="SM01041">
    <property type="entry name" value="BRO1"/>
    <property type="match status" value="1"/>
</dbReference>
<dbReference type="Gene3D" id="1.20.120.560">
    <property type="entry name" value="alix/aip1 in complex with the ypdl late domain"/>
    <property type="match status" value="1"/>
</dbReference>
<evidence type="ECO:0000256" key="1">
    <source>
        <dbReference type="ARBA" id="ARBA00038154"/>
    </source>
</evidence>
<keyword evidence="4" id="KW-1185">Reference proteome</keyword>
<dbReference type="Proteomes" id="UP000613580">
    <property type="component" value="Unassembled WGS sequence"/>
</dbReference>
<organism evidence="3 4">
    <name type="scientific">Mycena chlorophos</name>
    <name type="common">Agaric fungus</name>
    <name type="synonym">Agaricus chlorophos</name>
    <dbReference type="NCBI Taxonomy" id="658473"/>
    <lineage>
        <taxon>Eukaryota</taxon>
        <taxon>Fungi</taxon>
        <taxon>Dikarya</taxon>
        <taxon>Basidiomycota</taxon>
        <taxon>Agaricomycotina</taxon>
        <taxon>Agaricomycetes</taxon>
        <taxon>Agaricomycetidae</taxon>
        <taxon>Agaricales</taxon>
        <taxon>Marasmiineae</taxon>
        <taxon>Mycenaceae</taxon>
        <taxon>Mycena</taxon>
    </lineage>
</organism>
<dbReference type="AlphaFoldDB" id="A0A8H6TJI5"/>
<dbReference type="Pfam" id="PF13949">
    <property type="entry name" value="ALIX_LYPXL_bnd"/>
    <property type="match status" value="1"/>
</dbReference>
<dbReference type="OrthoDB" id="64867at2759"/>
<feature type="domain" description="BRO1" evidence="2">
    <location>
        <begin position="13"/>
        <end position="431"/>
    </location>
</feature>
<protein>
    <submittedName>
        <fullName evidence="3">pH-response regulator protein palA/RIM20</fullName>
    </submittedName>
</protein>
<dbReference type="EMBL" id="JACAZE010000005">
    <property type="protein sequence ID" value="KAF7316870.1"/>
    <property type="molecule type" value="Genomic_DNA"/>
</dbReference>
<dbReference type="InterPro" id="IPR038499">
    <property type="entry name" value="BRO1_sf"/>
</dbReference>
<dbReference type="Pfam" id="PF03097">
    <property type="entry name" value="BRO1"/>
    <property type="match status" value="1"/>
</dbReference>
<name>A0A8H6TJI5_MYCCL</name>
<dbReference type="Gene3D" id="1.20.140.50">
    <property type="entry name" value="alix/aip1 like domains"/>
    <property type="match status" value="1"/>
</dbReference>
<dbReference type="PANTHER" id="PTHR23030:SF39">
    <property type="entry name" value="PROGRAMMED CELL DEATH 6-INTERACTING PROTEIN"/>
    <property type="match status" value="1"/>
</dbReference>
<dbReference type="InterPro" id="IPR025304">
    <property type="entry name" value="ALIX_V_dom"/>
</dbReference>
<dbReference type="PROSITE" id="PS51180">
    <property type="entry name" value="BRO1"/>
    <property type="match status" value="1"/>
</dbReference>
<evidence type="ECO:0000313" key="4">
    <source>
        <dbReference type="Proteomes" id="UP000613580"/>
    </source>
</evidence>
<comment type="similarity">
    <text evidence="1">Belongs to the palA/RIM20 family.</text>
</comment>
<comment type="caution">
    <text evidence="3">The sequence shown here is derived from an EMBL/GenBank/DDBJ whole genome shotgun (WGS) entry which is preliminary data.</text>
</comment>
<accession>A0A8H6TJI5</accession>
<dbReference type="PANTHER" id="PTHR23030">
    <property type="entry name" value="PCD6 INTERACTING PROTEIN-RELATED"/>
    <property type="match status" value="1"/>
</dbReference>
<dbReference type="GO" id="GO:0005768">
    <property type="term" value="C:endosome"/>
    <property type="evidence" value="ECO:0007669"/>
    <property type="project" value="TreeGrafter"/>
</dbReference>
<proteinExistence type="inferred from homology"/>
<dbReference type="InterPro" id="IPR004328">
    <property type="entry name" value="BRO1_dom"/>
</dbReference>
<evidence type="ECO:0000259" key="2">
    <source>
        <dbReference type="PROSITE" id="PS51180"/>
    </source>
</evidence>
<dbReference type="Gene3D" id="1.25.40.280">
    <property type="entry name" value="alix/aip1 like domains"/>
    <property type="match status" value="1"/>
</dbReference>
<evidence type="ECO:0000313" key="3">
    <source>
        <dbReference type="EMBL" id="KAF7316870.1"/>
    </source>
</evidence>